<evidence type="ECO:0000313" key="2">
    <source>
        <dbReference type="EMBL" id="MCL6216893.1"/>
    </source>
</evidence>
<proteinExistence type="predicted"/>
<sequence length="302" mass="33302">MNIVLTGSLGYIGRPLTQKLVKKGHSVTVISSNPEREKEIESLGAKPAIGNMDDVDFLTTSFSGSDAVYCMIALEINFTDPENNASKLTEKAKIFANNYLEAIIKSGVKRVVYLSSIGADMKQGNGLIAIHHNAENILKKLPSDIGISFIRPAGFYKGLFNYIPGIKHYGTISANYGGDDIVLWVSNLDIADTIVEELESDTTDRKVLYVASEEIKCNELAGILGTAIGKPDLKWELISDEQQLNALISFGMQKSFAQNFTEMNASIHSGKFYENYYQNKPTLGQAKMKEFAVEFAEAYNKQ</sequence>
<reference evidence="2" key="1">
    <citation type="submission" date="2022-01" db="EMBL/GenBank/DDBJ databases">
        <title>Genome sequencing of Zunongwangia sp. M21534 genome.</title>
        <authorList>
            <person name="Chen Y."/>
            <person name="Dong C."/>
            <person name="Shao Z."/>
        </authorList>
    </citation>
    <scope>NUCLEOTIDE SEQUENCE</scope>
    <source>
        <strain evidence="2">MCCC M21534</strain>
    </source>
</reference>
<dbReference type="InterPro" id="IPR036291">
    <property type="entry name" value="NAD(P)-bd_dom_sf"/>
</dbReference>
<dbReference type="InterPro" id="IPR016040">
    <property type="entry name" value="NAD(P)-bd_dom"/>
</dbReference>
<dbReference type="PANTHER" id="PTHR43162:SF1">
    <property type="entry name" value="PRESTALK A DIFFERENTIATION PROTEIN A"/>
    <property type="match status" value="1"/>
</dbReference>
<dbReference type="RefSeq" id="WP_249599878.1">
    <property type="nucleotide sequence ID" value="NZ_JAKHSK010000001.1"/>
</dbReference>
<dbReference type="SUPFAM" id="SSF51735">
    <property type="entry name" value="NAD(P)-binding Rossmann-fold domains"/>
    <property type="match status" value="1"/>
</dbReference>
<dbReference type="AlphaFoldDB" id="A0A9X1ZSK4"/>
<accession>A0A9X1ZSK4</accession>
<dbReference type="InterPro" id="IPR051604">
    <property type="entry name" value="Ergot_Alk_Oxidoreductase"/>
</dbReference>
<dbReference type="Gene3D" id="3.90.25.10">
    <property type="entry name" value="UDP-galactose 4-epimerase, domain 1"/>
    <property type="match status" value="1"/>
</dbReference>
<dbReference type="Pfam" id="PF13460">
    <property type="entry name" value="NAD_binding_10"/>
    <property type="match status" value="1"/>
</dbReference>
<protein>
    <submittedName>
        <fullName evidence="2">NAD(P)H-binding protein</fullName>
    </submittedName>
</protein>
<evidence type="ECO:0000259" key="1">
    <source>
        <dbReference type="Pfam" id="PF13460"/>
    </source>
</evidence>
<comment type="caution">
    <text evidence="2">The sequence shown here is derived from an EMBL/GenBank/DDBJ whole genome shotgun (WGS) entry which is preliminary data.</text>
</comment>
<name>A0A9X1ZSK4_9FLAO</name>
<gene>
    <name evidence="2" type="ORF">L1967_01180</name>
</gene>
<evidence type="ECO:0000313" key="3">
    <source>
        <dbReference type="Proteomes" id="UP001139521"/>
    </source>
</evidence>
<dbReference type="Gene3D" id="3.40.50.720">
    <property type="entry name" value="NAD(P)-binding Rossmann-like Domain"/>
    <property type="match status" value="1"/>
</dbReference>
<feature type="domain" description="NAD(P)-binding" evidence="1">
    <location>
        <begin position="7"/>
        <end position="199"/>
    </location>
</feature>
<dbReference type="EMBL" id="JAKHSK010000001">
    <property type="protein sequence ID" value="MCL6216893.1"/>
    <property type="molecule type" value="Genomic_DNA"/>
</dbReference>
<keyword evidence="3" id="KW-1185">Reference proteome</keyword>
<organism evidence="2 3">
    <name type="scientific">Zunongwangia pacifica</name>
    <dbReference type="NCBI Taxonomy" id="2911062"/>
    <lineage>
        <taxon>Bacteria</taxon>
        <taxon>Pseudomonadati</taxon>
        <taxon>Bacteroidota</taxon>
        <taxon>Flavobacteriia</taxon>
        <taxon>Flavobacteriales</taxon>
        <taxon>Flavobacteriaceae</taxon>
        <taxon>Zunongwangia</taxon>
    </lineage>
</organism>
<dbReference type="Proteomes" id="UP001139521">
    <property type="component" value="Unassembled WGS sequence"/>
</dbReference>
<dbReference type="PANTHER" id="PTHR43162">
    <property type="match status" value="1"/>
</dbReference>